<dbReference type="GO" id="GO:0005085">
    <property type="term" value="F:guanyl-nucleotide exchange factor activity"/>
    <property type="evidence" value="ECO:0007669"/>
    <property type="project" value="InterPro"/>
</dbReference>
<dbReference type="PROSITE" id="PS50010">
    <property type="entry name" value="DH_2"/>
    <property type="match status" value="1"/>
</dbReference>
<dbReference type="Proteomes" id="UP000309038">
    <property type="component" value="Unassembled WGS sequence"/>
</dbReference>
<feature type="compositionally biased region" description="Basic residues" evidence="1">
    <location>
        <begin position="428"/>
        <end position="441"/>
    </location>
</feature>
<feature type="compositionally biased region" description="Basic and acidic residues" evidence="1">
    <location>
        <begin position="341"/>
        <end position="359"/>
    </location>
</feature>
<reference evidence="3 4" key="1">
    <citation type="submission" date="2019-02" db="EMBL/GenBank/DDBJ databases">
        <title>Genome sequencing of the rare red list fungi Phlebia centrifuga.</title>
        <authorList>
            <person name="Buettner E."/>
            <person name="Kellner H."/>
        </authorList>
    </citation>
    <scope>NUCLEOTIDE SEQUENCE [LARGE SCALE GENOMIC DNA]</scope>
    <source>
        <strain evidence="3 4">DSM 108282</strain>
    </source>
</reference>
<dbReference type="GO" id="GO:0031991">
    <property type="term" value="P:regulation of actomyosin contractile ring contraction"/>
    <property type="evidence" value="ECO:0007669"/>
    <property type="project" value="TreeGrafter"/>
</dbReference>
<comment type="caution">
    <text evidence="3">The sequence shown here is derived from an EMBL/GenBank/DDBJ whole genome shotgun (WGS) entry which is preliminary data.</text>
</comment>
<dbReference type="CDD" id="cd00160">
    <property type="entry name" value="RhoGEF"/>
    <property type="match status" value="1"/>
</dbReference>
<protein>
    <recommendedName>
        <fullName evidence="2">DH domain-containing protein</fullName>
    </recommendedName>
</protein>
<evidence type="ECO:0000313" key="3">
    <source>
        <dbReference type="EMBL" id="THG99244.1"/>
    </source>
</evidence>
<evidence type="ECO:0000256" key="1">
    <source>
        <dbReference type="SAM" id="MobiDB-lite"/>
    </source>
</evidence>
<accession>A0A4S4KLB0</accession>
<name>A0A4S4KLB0_9APHY</name>
<dbReference type="SMART" id="SM00325">
    <property type="entry name" value="RhoGEF"/>
    <property type="match status" value="1"/>
</dbReference>
<evidence type="ECO:0000313" key="4">
    <source>
        <dbReference type="Proteomes" id="UP000309038"/>
    </source>
</evidence>
<dbReference type="Gene3D" id="1.20.900.10">
    <property type="entry name" value="Dbl homology (DH) domain"/>
    <property type="match status" value="1"/>
</dbReference>
<feature type="region of interest" description="Disordered" evidence="1">
    <location>
        <begin position="396"/>
        <end position="448"/>
    </location>
</feature>
<dbReference type="GO" id="GO:0005737">
    <property type="term" value="C:cytoplasm"/>
    <property type="evidence" value="ECO:0007669"/>
    <property type="project" value="TreeGrafter"/>
</dbReference>
<feature type="region of interest" description="Disordered" evidence="1">
    <location>
        <begin position="469"/>
        <end position="526"/>
    </location>
</feature>
<dbReference type="InterPro" id="IPR035899">
    <property type="entry name" value="DBL_dom_sf"/>
</dbReference>
<feature type="region of interest" description="Disordered" evidence="1">
    <location>
        <begin position="340"/>
        <end position="376"/>
    </location>
</feature>
<feature type="domain" description="DH" evidence="2">
    <location>
        <begin position="1"/>
        <end position="154"/>
    </location>
</feature>
<dbReference type="PANTHER" id="PTHR22834:SF20">
    <property type="entry name" value="SH3 DOMAIN-CONTAINING PROTEIN"/>
    <property type="match status" value="1"/>
</dbReference>
<dbReference type="EMBL" id="SGPJ01000087">
    <property type="protein sequence ID" value="THG99244.1"/>
    <property type="molecule type" value="Genomic_DNA"/>
</dbReference>
<sequence length="545" mass="60603">MTREDAKIIFNNVAEIALFADAFTERLEEALGSVLEGGTGEDHVGALFLELIPTLEPLYTMYITRHSTALEHLNNLPQSTSLAAYLAHTRTLAQSLTHAWDLPSLLIKPVQRLLKYSLLLGAIIDETPATHGDKENLKQAREKMEAVAHGVNEGRRRREVVKEVLTGIPSKKVGEMKAKKKGLYVGVAASRLEAIIETKLLVELALLTDSTSAPERLLEAMRTLEPLHYGLLNFNVSKSRPPTPLLDASKSYVALRAQLFAELPKYLELLNRGLMAAIKQFTTWQAEFWMAIRDKWAELWDALKVDGEMQGEAKETLRVWWSRFADVEASTSSLHIIRMIGKKDRDRDKEQEKHVERSRPRPRGKSVSDTLETGSTTSTAVASSILAALEPIRFPPPSSASSQTLVPSPVSQKSRNFEKKMSNESLHSKKSNRSTRSHKHSNSSVSQRDVFSTADLAYGYEQMMMSISSPPQKHQYSRTTSMPISLPMPLRKSSSQGRMLDAHTGGDSTSSSLRSLRPTHPPATTKISLPMCKINRVAAHHASQA</sequence>
<dbReference type="SUPFAM" id="SSF48065">
    <property type="entry name" value="DBL homology domain (DH-domain)"/>
    <property type="match status" value="1"/>
</dbReference>
<keyword evidence="4" id="KW-1185">Reference proteome</keyword>
<dbReference type="GO" id="GO:0032955">
    <property type="term" value="P:regulation of division septum assembly"/>
    <property type="evidence" value="ECO:0007669"/>
    <property type="project" value="TreeGrafter"/>
</dbReference>
<feature type="compositionally biased region" description="Polar residues" evidence="1">
    <location>
        <begin position="469"/>
        <end position="483"/>
    </location>
</feature>
<feature type="compositionally biased region" description="Polar residues" evidence="1">
    <location>
        <begin position="399"/>
        <end position="414"/>
    </location>
</feature>
<organism evidence="3 4">
    <name type="scientific">Hermanssonia centrifuga</name>
    <dbReference type="NCBI Taxonomy" id="98765"/>
    <lineage>
        <taxon>Eukaryota</taxon>
        <taxon>Fungi</taxon>
        <taxon>Dikarya</taxon>
        <taxon>Basidiomycota</taxon>
        <taxon>Agaricomycotina</taxon>
        <taxon>Agaricomycetes</taxon>
        <taxon>Polyporales</taxon>
        <taxon>Meruliaceae</taxon>
        <taxon>Hermanssonia</taxon>
    </lineage>
</organism>
<dbReference type="InterPro" id="IPR000219">
    <property type="entry name" value="DH_dom"/>
</dbReference>
<dbReference type="InterPro" id="IPR051492">
    <property type="entry name" value="Dynamin-Rho_GEF"/>
</dbReference>
<proteinExistence type="predicted"/>
<gene>
    <name evidence="3" type="ORF">EW026_g3080</name>
</gene>
<evidence type="ECO:0000259" key="2">
    <source>
        <dbReference type="PROSITE" id="PS50010"/>
    </source>
</evidence>
<dbReference type="Pfam" id="PF00621">
    <property type="entry name" value="RhoGEF"/>
    <property type="match status" value="1"/>
</dbReference>
<dbReference type="PANTHER" id="PTHR22834">
    <property type="entry name" value="NUCLEAR FUSION PROTEIN FUS2"/>
    <property type="match status" value="1"/>
</dbReference>
<feature type="compositionally biased region" description="Low complexity" evidence="1">
    <location>
        <begin position="505"/>
        <end position="516"/>
    </location>
</feature>
<dbReference type="AlphaFoldDB" id="A0A4S4KLB0"/>